<reference evidence="1" key="1">
    <citation type="submission" date="2013-07" db="EMBL/GenBank/DDBJ databases">
        <title>The genome of Eucalyptus grandis.</title>
        <authorList>
            <person name="Schmutz J."/>
            <person name="Hayes R."/>
            <person name="Myburg A."/>
            <person name="Tuskan G."/>
            <person name="Grattapaglia D."/>
            <person name="Rokhsar D.S."/>
        </authorList>
    </citation>
    <scope>NUCLEOTIDE SEQUENCE</scope>
    <source>
        <tissue evidence="1">Leaf extractions</tissue>
    </source>
</reference>
<dbReference type="EMBL" id="KK198760">
    <property type="protein sequence ID" value="KCW59006.1"/>
    <property type="molecule type" value="Genomic_DNA"/>
</dbReference>
<name>A0A059AZF6_EUCGR</name>
<gene>
    <name evidence="1" type="ORF">EUGRSUZ_H01631</name>
</gene>
<accession>A0A059AZF6</accession>
<organism evidence="1">
    <name type="scientific">Eucalyptus grandis</name>
    <name type="common">Flooded gum</name>
    <dbReference type="NCBI Taxonomy" id="71139"/>
    <lineage>
        <taxon>Eukaryota</taxon>
        <taxon>Viridiplantae</taxon>
        <taxon>Streptophyta</taxon>
        <taxon>Embryophyta</taxon>
        <taxon>Tracheophyta</taxon>
        <taxon>Spermatophyta</taxon>
        <taxon>Magnoliopsida</taxon>
        <taxon>eudicotyledons</taxon>
        <taxon>Gunneridae</taxon>
        <taxon>Pentapetalae</taxon>
        <taxon>rosids</taxon>
        <taxon>malvids</taxon>
        <taxon>Myrtales</taxon>
        <taxon>Myrtaceae</taxon>
        <taxon>Myrtoideae</taxon>
        <taxon>Eucalypteae</taxon>
        <taxon>Eucalyptus</taxon>
    </lineage>
</organism>
<dbReference type="AlphaFoldDB" id="A0A059AZF6"/>
<dbReference type="InParanoid" id="A0A059AZF6"/>
<sequence>MSHWLAQKDILIQYAYSPSIGSLHSDMCNINQYISLQPTINTQKSFLKQALQTESHNLSQFHLSNKMHFIKHFATNTNSFWQFPSQNT</sequence>
<proteinExistence type="predicted"/>
<evidence type="ECO:0000313" key="1">
    <source>
        <dbReference type="EMBL" id="KCW59006.1"/>
    </source>
</evidence>
<dbReference type="Gramene" id="KCW59006">
    <property type="protein sequence ID" value="KCW59006"/>
    <property type="gene ID" value="EUGRSUZ_H01631"/>
</dbReference>
<protein>
    <submittedName>
        <fullName evidence="1">Uncharacterized protein</fullName>
    </submittedName>
</protein>